<organism evidence="1 2">
    <name type="scientific">Mycobacteroides salmoniphilum</name>
    <dbReference type="NCBI Taxonomy" id="404941"/>
    <lineage>
        <taxon>Bacteria</taxon>
        <taxon>Bacillati</taxon>
        <taxon>Actinomycetota</taxon>
        <taxon>Actinomycetes</taxon>
        <taxon>Mycobacteriales</taxon>
        <taxon>Mycobacteriaceae</taxon>
        <taxon>Mycobacteroides</taxon>
    </lineage>
</organism>
<reference evidence="1 2" key="1">
    <citation type="journal article" date="2019" name="Sci. Rep.">
        <title>Extended insight into the Mycobacterium chelonae-abscessus complex through whole genome sequencing of Mycobacterium salmoniphilum outbreak and Mycobacterium salmoniphilum-like strains.</title>
        <authorList>
            <person name="Behra P.R.K."/>
            <person name="Das S."/>
            <person name="Pettersson B.M.F."/>
            <person name="Shirreff L."/>
            <person name="DuCote T."/>
            <person name="Jacobsson K.G."/>
            <person name="Ennis D.G."/>
            <person name="Kirsebom L.A."/>
        </authorList>
    </citation>
    <scope>NUCLEOTIDE SEQUENCE [LARGE SCALE GENOMIC DNA]</scope>
    <source>
        <strain evidence="1 2">CCUG 60884</strain>
    </source>
</reference>
<dbReference type="SUPFAM" id="SSF55729">
    <property type="entry name" value="Acyl-CoA N-acyltransferases (Nat)"/>
    <property type="match status" value="1"/>
</dbReference>
<protein>
    <recommendedName>
        <fullName evidence="3">FR47-like protein</fullName>
    </recommendedName>
</protein>
<accession>A0A4R8SN95</accession>
<sequence length="284" mass="30197">MLARLHEDLAEYWALVGPLYSADPVLHTVELHVGARLRRTASDPAVALITLTDLGHLEGAAMVTGQGLLCNAIPMAGVTATVSLLAKAAIRLPAVRGAPAVTLAVADTWVSMTGAAISDTTDERLYRLDHFQPPRVSGRPQPVAADAIEVMVPWSIEYSLETFGVATSAAEARRWLAGSYQLGDVYLQWEHGGVPVAMAACGRRSKGYRGSVRCTPRPRIGAAATAAPSRRRPARARQAGAQEIVLTTDLANPTSNSIYRKLGFRAVVDSVIVEFAAPTALRAP</sequence>
<gene>
    <name evidence="1" type="ORF">CCUG60884_04371</name>
</gene>
<evidence type="ECO:0008006" key="3">
    <source>
        <dbReference type="Google" id="ProtNLM"/>
    </source>
</evidence>
<dbReference type="InterPro" id="IPR016181">
    <property type="entry name" value="Acyl_CoA_acyltransferase"/>
</dbReference>
<comment type="caution">
    <text evidence="1">The sequence shown here is derived from an EMBL/GenBank/DDBJ whole genome shotgun (WGS) entry which is preliminary data.</text>
</comment>
<dbReference type="Gene3D" id="3.40.630.30">
    <property type="match status" value="1"/>
</dbReference>
<name>A0A4R8SN95_9MYCO</name>
<evidence type="ECO:0000313" key="2">
    <source>
        <dbReference type="Proteomes" id="UP000294604"/>
    </source>
</evidence>
<dbReference type="AlphaFoldDB" id="A0A4R8SN95"/>
<dbReference type="EMBL" id="PECL01000014">
    <property type="protein sequence ID" value="TEA00479.1"/>
    <property type="molecule type" value="Genomic_DNA"/>
</dbReference>
<dbReference type="RefSeq" id="WP_234881050.1">
    <property type="nucleotide sequence ID" value="NZ_PECL01000014.1"/>
</dbReference>
<proteinExistence type="predicted"/>
<dbReference type="Proteomes" id="UP000294604">
    <property type="component" value="Unassembled WGS sequence"/>
</dbReference>
<evidence type="ECO:0000313" key="1">
    <source>
        <dbReference type="EMBL" id="TEA00479.1"/>
    </source>
</evidence>